<feature type="compositionally biased region" description="Low complexity" evidence="1">
    <location>
        <begin position="95"/>
        <end position="113"/>
    </location>
</feature>
<dbReference type="Proteomes" id="UP001230654">
    <property type="component" value="Unassembled WGS sequence"/>
</dbReference>
<feature type="compositionally biased region" description="Low complexity" evidence="1">
    <location>
        <begin position="33"/>
        <end position="44"/>
    </location>
</feature>
<feature type="compositionally biased region" description="Low complexity" evidence="1">
    <location>
        <begin position="53"/>
        <end position="63"/>
    </location>
</feature>
<dbReference type="EMBL" id="JAUSWV010000002">
    <property type="protein sequence ID" value="MDQ0583268.1"/>
    <property type="molecule type" value="Genomic_DNA"/>
</dbReference>
<organism evidence="2 3">
    <name type="scientific">Streptomyces rishiriensis</name>
    <dbReference type="NCBI Taxonomy" id="68264"/>
    <lineage>
        <taxon>Bacteria</taxon>
        <taxon>Bacillati</taxon>
        <taxon>Actinomycetota</taxon>
        <taxon>Actinomycetes</taxon>
        <taxon>Kitasatosporales</taxon>
        <taxon>Streptomycetaceae</taxon>
        <taxon>Streptomyces</taxon>
    </lineage>
</organism>
<accession>A0ABU0NX25</accession>
<dbReference type="InterPro" id="IPR052913">
    <property type="entry name" value="Glycopeptide_resist_protein"/>
</dbReference>
<evidence type="ECO:0000313" key="2">
    <source>
        <dbReference type="EMBL" id="MDQ0583268.1"/>
    </source>
</evidence>
<feature type="compositionally biased region" description="Gly residues" evidence="1">
    <location>
        <begin position="380"/>
        <end position="406"/>
    </location>
</feature>
<feature type="compositionally biased region" description="Low complexity" evidence="1">
    <location>
        <begin position="163"/>
        <end position="174"/>
    </location>
</feature>
<feature type="compositionally biased region" description="Gly residues" evidence="1">
    <location>
        <begin position="141"/>
        <end position="162"/>
    </location>
</feature>
<evidence type="ECO:0000313" key="3">
    <source>
        <dbReference type="Proteomes" id="UP001230654"/>
    </source>
</evidence>
<dbReference type="PANTHER" id="PTHR35788">
    <property type="entry name" value="EXPORTED PROTEIN-RELATED"/>
    <property type="match status" value="1"/>
</dbReference>
<reference evidence="2 3" key="1">
    <citation type="submission" date="2023-07" db="EMBL/GenBank/DDBJ databases">
        <title>Comparative genomics of wheat-associated soil bacteria to identify genetic determinants of phenazine resistance.</title>
        <authorList>
            <person name="Mouncey N."/>
        </authorList>
    </citation>
    <scope>NUCLEOTIDE SEQUENCE [LARGE SCALE GENOMIC DNA]</scope>
    <source>
        <strain evidence="2 3">B2I6</strain>
    </source>
</reference>
<feature type="compositionally biased region" description="Low complexity" evidence="1">
    <location>
        <begin position="283"/>
        <end position="306"/>
    </location>
</feature>
<gene>
    <name evidence="2" type="ORF">QF030_005446</name>
</gene>
<feature type="compositionally biased region" description="Gly residues" evidence="1">
    <location>
        <begin position="175"/>
        <end position="200"/>
    </location>
</feature>
<dbReference type="PANTHER" id="PTHR35788:SF1">
    <property type="entry name" value="EXPORTED PROTEIN"/>
    <property type="match status" value="1"/>
</dbReference>
<sequence length="801" mass="77840">MSRETDSPSSGPNGRGGAAYPSGTPPYGTPVVSDAGADAGRSSAQPEERKTETTLTTRIRINIPGSRPIPPVVMRTPVADTEGRGADSPDGNGQAGADAPSAPSPAAVGHSSSDTGSFELPADPAPAAETSNWFAPRKSGPGKGGQGGGSTNGAGLPGGSAAGTGAPTGPPAGAAGPGPATGAGAPGGARPGNGRPGGVVGAMSVPGGSRPGGTNGAGIPGGATGGPVAPGHGGGTGSFDVTEALAAGPRPGQPGQPPVQGQGPVQGAGGAEPRRDNLPYFSGNGQNGQNGQAGQAGQNGFGAPNGSHGQGPQGGLPAGPGGSYDFNGPEGPGGPAGRGGPQGGPAGPTGGPVTGDGLMAPPMGGAPHGAPGVTRPPGAPGGQAGPGGPRAVGAGPGTGRLPGGGLSDDTAILTPQKPAPEPGAGGYGGRPVDNVSGHTVTSGIPVVPGGQGGTRADGPLPHTPPRGPDPAPQSAPAGDSRNAKKKKKKSRGKLPLLGGLAVVAGVGLYGAGLLMNHSDVPKGTTVLGVDIGGGTSDDAVKKLDDAFGERVTQVLKLSVDGDTVTLKPDQAGLQFDLQATVDDAAKSDYNPVSVIGSLFGQHREVEPAMPVDEEKLQAALESAAGGSGSATDGTIKFESGKAVAVYGKAGKGIDAAQAQEAVVEAYRGQVETGTTTAVKVPTTDKKPTISDAEVDRMMKEFAEPAMSGKVTVMTDAAHTVSFSPKNSLWKFLQVKAVNGKLVESYDQAALTELYGGTFNGVLITRGTGQKTAVTVQDVISALRPALKSETERTGVIDTDPS</sequence>
<dbReference type="RefSeq" id="WP_307165244.1">
    <property type="nucleotide sequence ID" value="NZ_JAUSWV010000002.1"/>
</dbReference>
<feature type="region of interest" description="Disordered" evidence="1">
    <location>
        <begin position="1"/>
        <end position="491"/>
    </location>
</feature>
<feature type="compositionally biased region" description="Low complexity" evidence="1">
    <location>
        <begin position="355"/>
        <end position="372"/>
    </location>
</feature>
<protein>
    <recommendedName>
        <fullName evidence="4">Peptidoglycan binding domain-containing protein</fullName>
    </recommendedName>
</protein>
<keyword evidence="3" id="KW-1185">Reference proteome</keyword>
<evidence type="ECO:0000256" key="1">
    <source>
        <dbReference type="SAM" id="MobiDB-lite"/>
    </source>
</evidence>
<feature type="compositionally biased region" description="Pro residues" evidence="1">
    <location>
        <begin position="461"/>
        <end position="473"/>
    </location>
</feature>
<feature type="compositionally biased region" description="Gly residues" evidence="1">
    <location>
        <begin position="330"/>
        <end position="354"/>
    </location>
</feature>
<name>A0ABU0NX25_STRRH</name>
<comment type="caution">
    <text evidence="2">The sequence shown here is derived from an EMBL/GenBank/DDBJ whole genome shotgun (WGS) entry which is preliminary data.</text>
</comment>
<evidence type="ECO:0008006" key="4">
    <source>
        <dbReference type="Google" id="ProtNLM"/>
    </source>
</evidence>
<feature type="compositionally biased region" description="Gly residues" evidence="1">
    <location>
        <begin position="308"/>
        <end position="322"/>
    </location>
</feature>
<feature type="compositionally biased region" description="Gly residues" evidence="1">
    <location>
        <begin position="209"/>
        <end position="225"/>
    </location>
</feature>
<proteinExistence type="predicted"/>